<sequence length="211" mass="23083">MDLLSFDWIVLFMTLFGTMFLVGELLVNMRGLLGILGLGFITVYFSSYLSLNMFVIMMIIYLIGLALIIIDGKVVNDGTLATIGAAAMIVAVGFSAPNWVAGLYSVIGVLLGGASSLVFLKVFKRREMWTKITLVDQLTSEMGYNSMKESYAGLVGQTGKASTDMRPSGTIQIEEEEYSAVSNGKWIYKNESVKIISVDGTKVLVKKIEEN</sequence>
<dbReference type="Gene3D" id="2.40.50.140">
    <property type="entry name" value="Nucleic acid-binding proteins"/>
    <property type="match status" value="1"/>
</dbReference>
<reference evidence="7" key="1">
    <citation type="submission" date="2022-04" db="EMBL/GenBank/DDBJ databases">
        <title>Halobacillus sp. isolated from saltern.</title>
        <authorList>
            <person name="Won M."/>
            <person name="Lee C.-M."/>
            <person name="Woen H.-Y."/>
            <person name="Kwon S.-W."/>
        </authorList>
    </citation>
    <scope>NUCLEOTIDE SEQUENCE</scope>
    <source>
        <strain evidence="7">SSHM10-5</strain>
    </source>
</reference>
<evidence type="ECO:0000256" key="2">
    <source>
        <dbReference type="ARBA" id="ARBA00022692"/>
    </source>
</evidence>
<evidence type="ECO:0000256" key="5">
    <source>
        <dbReference type="SAM" id="Phobius"/>
    </source>
</evidence>
<feature type="transmembrane region" description="Helical" evidence="5">
    <location>
        <begin position="53"/>
        <end position="71"/>
    </location>
</feature>
<dbReference type="Proteomes" id="UP000830326">
    <property type="component" value="Chromosome"/>
</dbReference>
<name>A0ABY4HBM3_9BACI</name>
<keyword evidence="4 5" id="KW-0472">Membrane</keyword>
<dbReference type="InterPro" id="IPR052165">
    <property type="entry name" value="Membrane_assoc_protease"/>
</dbReference>
<proteinExistence type="predicted"/>
<organism evidence="7 8">
    <name type="scientific">Halobacillus amylolyticus</name>
    <dbReference type="NCBI Taxonomy" id="2932259"/>
    <lineage>
        <taxon>Bacteria</taxon>
        <taxon>Bacillati</taxon>
        <taxon>Bacillota</taxon>
        <taxon>Bacilli</taxon>
        <taxon>Bacillales</taxon>
        <taxon>Bacillaceae</taxon>
        <taxon>Halobacillus</taxon>
    </lineage>
</organism>
<dbReference type="InterPro" id="IPR002810">
    <property type="entry name" value="NfeD-like_C"/>
</dbReference>
<evidence type="ECO:0000256" key="4">
    <source>
        <dbReference type="ARBA" id="ARBA00023136"/>
    </source>
</evidence>
<dbReference type="SUPFAM" id="SSF141322">
    <property type="entry name" value="NfeD domain-like"/>
    <property type="match status" value="1"/>
</dbReference>
<keyword evidence="3 5" id="KW-1133">Transmembrane helix</keyword>
<evidence type="ECO:0000256" key="3">
    <source>
        <dbReference type="ARBA" id="ARBA00022989"/>
    </source>
</evidence>
<dbReference type="InterPro" id="IPR012340">
    <property type="entry name" value="NA-bd_OB-fold"/>
</dbReference>
<evidence type="ECO:0000256" key="1">
    <source>
        <dbReference type="ARBA" id="ARBA00004141"/>
    </source>
</evidence>
<protein>
    <submittedName>
        <fullName evidence="7">Nodulation protein NfeD</fullName>
    </submittedName>
</protein>
<dbReference type="Pfam" id="PF01957">
    <property type="entry name" value="NfeD"/>
    <property type="match status" value="1"/>
</dbReference>
<feature type="transmembrane region" description="Helical" evidence="5">
    <location>
        <begin position="6"/>
        <end position="23"/>
    </location>
</feature>
<dbReference type="PANTHER" id="PTHR33507">
    <property type="entry name" value="INNER MEMBRANE PROTEIN YBBJ"/>
    <property type="match status" value="1"/>
</dbReference>
<accession>A0ABY4HBM3</accession>
<evidence type="ECO:0000313" key="8">
    <source>
        <dbReference type="Proteomes" id="UP000830326"/>
    </source>
</evidence>
<keyword evidence="2 5" id="KW-0812">Transmembrane</keyword>
<dbReference type="EMBL" id="CP095075">
    <property type="protein sequence ID" value="UOR12295.1"/>
    <property type="molecule type" value="Genomic_DNA"/>
</dbReference>
<feature type="domain" description="NfeD-like C-terminal" evidence="6">
    <location>
        <begin position="152"/>
        <end position="207"/>
    </location>
</feature>
<keyword evidence="8" id="KW-1185">Reference proteome</keyword>
<dbReference type="PANTHER" id="PTHR33507:SF3">
    <property type="entry name" value="INNER MEMBRANE PROTEIN YBBJ"/>
    <property type="match status" value="1"/>
</dbReference>
<dbReference type="RefSeq" id="WP_245033020.1">
    <property type="nucleotide sequence ID" value="NZ_CP095075.1"/>
</dbReference>
<gene>
    <name evidence="7" type="ORF">MUO15_01795</name>
</gene>
<comment type="subcellular location">
    <subcellularLocation>
        <location evidence="1">Membrane</location>
        <topology evidence="1">Multi-pass membrane protein</topology>
    </subcellularLocation>
</comment>
<evidence type="ECO:0000313" key="7">
    <source>
        <dbReference type="EMBL" id="UOR12295.1"/>
    </source>
</evidence>
<feature type="transmembrane region" description="Helical" evidence="5">
    <location>
        <begin position="102"/>
        <end position="123"/>
    </location>
</feature>
<evidence type="ECO:0000259" key="6">
    <source>
        <dbReference type="Pfam" id="PF01957"/>
    </source>
</evidence>